<dbReference type="InterPro" id="IPR025668">
    <property type="entry name" value="Tnp_DDE_dom"/>
</dbReference>
<evidence type="ECO:0000259" key="2">
    <source>
        <dbReference type="Pfam" id="PF13751"/>
    </source>
</evidence>
<dbReference type="Proteomes" id="UP000295727">
    <property type="component" value="Chromosome 4"/>
</dbReference>
<evidence type="ECO:0000259" key="1">
    <source>
        <dbReference type="Pfam" id="PF05598"/>
    </source>
</evidence>
<dbReference type="Pfam" id="PF05598">
    <property type="entry name" value="DUF772"/>
    <property type="match status" value="1"/>
</dbReference>
<dbReference type="AlphaFoldDB" id="A0A4P7D6E4"/>
<dbReference type="EMBL" id="CP038151">
    <property type="protein sequence ID" value="QBR03708.1"/>
    <property type="molecule type" value="Genomic_DNA"/>
</dbReference>
<organism evidence="3 4">
    <name type="scientific">Paraburkholderia pallida</name>
    <dbReference type="NCBI Taxonomy" id="2547399"/>
    <lineage>
        <taxon>Bacteria</taxon>
        <taxon>Pseudomonadati</taxon>
        <taxon>Pseudomonadota</taxon>
        <taxon>Betaproteobacteria</taxon>
        <taxon>Burkholderiales</taxon>
        <taxon>Burkholderiaceae</taxon>
        <taxon>Paraburkholderia</taxon>
    </lineage>
</organism>
<evidence type="ECO:0000313" key="4">
    <source>
        <dbReference type="Proteomes" id="UP000295727"/>
    </source>
</evidence>
<reference evidence="3 4" key="1">
    <citation type="submission" date="2019-03" db="EMBL/GenBank/DDBJ databases">
        <title>Paraburkholderia sp. 7MH5, isolated from subtropical forest soil.</title>
        <authorList>
            <person name="Gao Z.-H."/>
            <person name="Qiu L.-H."/>
        </authorList>
    </citation>
    <scope>NUCLEOTIDE SEQUENCE [LARGE SCALE GENOMIC DNA]</scope>
    <source>
        <strain evidence="3 4">7MH5</strain>
    </source>
</reference>
<dbReference type="RefSeq" id="WP_134759378.1">
    <property type="nucleotide sequence ID" value="NZ_CP038151.1"/>
</dbReference>
<feature type="domain" description="Transposase DDE" evidence="2">
    <location>
        <begin position="370"/>
        <end position="488"/>
    </location>
</feature>
<dbReference type="KEGG" id="ppai:E1956_42185"/>
<feature type="domain" description="Transposase InsH N-terminal" evidence="1">
    <location>
        <begin position="77"/>
        <end position="144"/>
    </location>
</feature>
<protein>
    <submittedName>
        <fullName evidence="3">IS1182 family transposase</fullName>
    </submittedName>
</protein>
<dbReference type="OrthoDB" id="111180at2"/>
<accession>A0A4P7D6E4</accession>
<dbReference type="Pfam" id="PF13751">
    <property type="entry name" value="DDE_Tnp_1_6"/>
    <property type="match status" value="1"/>
</dbReference>
<sequence>MSTASRMAPLDRKQYDLFGAAPAQDARPRPCASDTGRRFIVGNAHEIVIGATRLEDWLKQSDQHTPFVVAHLLEQQDWLAFEGRYAGTGRAPYSPRQMMGLILYGVMQGLHSLRELERLARLDLGCMWVTGGITPDHANIGRFIVLHEDSLTQEFFESLTRTILKASGSSSARLAGDGTVIEAACSRYNLLKQEAVRARAQAATAALERAPDDRAAKQAQQRSSQCQTIFDARLAARQHSGKGTESLRISGTEPEAMVQRLKRGQGYGASYKPSVLANENRIITALALDASSETRVIASMLDQSARTTGAQAEEVLLDAGYFDDEVIEATLARDVSLLCPDGQWPAVPRDDGLFHKSAFDYDEQTDSYRCPAGQILLLEAKSRKTLNTREHRVYGASTCGDCHLRAKCTKAAQGRRIKRYPEDEQREALRVVMQHPQARRIFSQRKAIVEPVFSSLRGQQGLNRFRRRGLAAVRREFALHVMAHNLSRAVALQRALFAFLWATLLVLRKFGSTLRARPLVRLPRFNRSHLGAS</sequence>
<gene>
    <name evidence="3" type="ORF">E1956_42185</name>
</gene>
<proteinExistence type="predicted"/>
<evidence type="ECO:0000313" key="3">
    <source>
        <dbReference type="EMBL" id="QBR03708.1"/>
    </source>
</evidence>
<dbReference type="PANTHER" id="PTHR33408">
    <property type="entry name" value="TRANSPOSASE"/>
    <property type="match status" value="1"/>
</dbReference>
<dbReference type="InterPro" id="IPR008490">
    <property type="entry name" value="Transposase_InsH_N"/>
</dbReference>
<dbReference type="NCBIfam" id="NF033551">
    <property type="entry name" value="transpos_IS1182"/>
    <property type="match status" value="1"/>
</dbReference>
<keyword evidence="4" id="KW-1185">Reference proteome</keyword>
<dbReference type="PANTHER" id="PTHR33408:SF4">
    <property type="entry name" value="TRANSPOSASE DDE DOMAIN-CONTAINING PROTEIN"/>
    <property type="match status" value="1"/>
</dbReference>
<name>A0A4P7D6E4_9BURK</name>
<dbReference type="InterPro" id="IPR047629">
    <property type="entry name" value="IS1182_transpos"/>
</dbReference>